<gene>
    <name evidence="1" type="ORF">OG913_27105</name>
</gene>
<dbReference type="InterPro" id="IPR043733">
    <property type="entry name" value="DUF5677"/>
</dbReference>
<name>A0ABZ1SN19_9ACTN</name>
<reference evidence="1" key="1">
    <citation type="submission" date="2022-10" db="EMBL/GenBank/DDBJ databases">
        <title>The complete genomes of actinobacterial strains from the NBC collection.</title>
        <authorList>
            <person name="Joergensen T.S."/>
            <person name="Alvarez Arevalo M."/>
            <person name="Sterndorff E.B."/>
            <person name="Faurdal D."/>
            <person name="Vuksanovic O."/>
            <person name="Mourched A.-S."/>
            <person name="Charusanti P."/>
            <person name="Shaw S."/>
            <person name="Blin K."/>
            <person name="Weber T."/>
        </authorList>
    </citation>
    <scope>NUCLEOTIDE SEQUENCE</scope>
    <source>
        <strain evidence="1">NBC_00254</strain>
    </source>
</reference>
<dbReference type="RefSeq" id="WP_328708670.1">
    <property type="nucleotide sequence ID" value="NZ_CP108085.1"/>
</dbReference>
<evidence type="ECO:0000313" key="2">
    <source>
        <dbReference type="Proteomes" id="UP001432011"/>
    </source>
</evidence>
<dbReference type="Pfam" id="PF18928">
    <property type="entry name" value="DUF5677"/>
    <property type="match status" value="1"/>
</dbReference>
<proteinExistence type="predicted"/>
<keyword evidence="2" id="KW-1185">Reference proteome</keyword>
<sequence>MEYVFNNNKRTAKRARVLGEKLVAAGERIGQSGSIEVLAEHQQVFYTLFGWWRLVNRSARVFWLLNDQGFTVETAPNVRSILEHTYSMMWLNDGGPIALVALAARAQEERSKMVGDLERTGWEVAQELDGNVPPTLTVPVEGDPEYKQFTKLRGEVRTFGNLLAAYGRSDIYPVYRYLTNYAHARIASAEAYIDDDGAGTLSLRDVAKFTGYADVIATTLFLIQAGHVISPLIKGDPLRRDLERVANDVGMGAPELLRDTRTKPLTGTV</sequence>
<dbReference type="EMBL" id="CP108085">
    <property type="protein sequence ID" value="WUP73067.1"/>
    <property type="molecule type" value="Genomic_DNA"/>
</dbReference>
<protein>
    <submittedName>
        <fullName evidence="1">Uncharacterized protein</fullName>
    </submittedName>
</protein>
<organism evidence="1 2">
    <name type="scientific">Microbispora hainanensis</name>
    <dbReference type="NCBI Taxonomy" id="568844"/>
    <lineage>
        <taxon>Bacteria</taxon>
        <taxon>Bacillati</taxon>
        <taxon>Actinomycetota</taxon>
        <taxon>Actinomycetes</taxon>
        <taxon>Streptosporangiales</taxon>
        <taxon>Streptosporangiaceae</taxon>
        <taxon>Microbispora</taxon>
    </lineage>
</organism>
<evidence type="ECO:0000313" key="1">
    <source>
        <dbReference type="EMBL" id="WUP73067.1"/>
    </source>
</evidence>
<accession>A0ABZ1SN19</accession>
<dbReference type="Proteomes" id="UP001432011">
    <property type="component" value="Chromosome"/>
</dbReference>